<evidence type="ECO:0000313" key="2">
    <source>
        <dbReference type="EMBL" id="KAJ7717717.1"/>
    </source>
</evidence>
<evidence type="ECO:0000256" key="1">
    <source>
        <dbReference type="SAM" id="SignalP"/>
    </source>
</evidence>
<dbReference type="AlphaFoldDB" id="A0AAD7HDP7"/>
<keyword evidence="3" id="KW-1185">Reference proteome</keyword>
<organism evidence="2 3">
    <name type="scientific">Mycena metata</name>
    <dbReference type="NCBI Taxonomy" id="1033252"/>
    <lineage>
        <taxon>Eukaryota</taxon>
        <taxon>Fungi</taxon>
        <taxon>Dikarya</taxon>
        <taxon>Basidiomycota</taxon>
        <taxon>Agaricomycotina</taxon>
        <taxon>Agaricomycetes</taxon>
        <taxon>Agaricomycetidae</taxon>
        <taxon>Agaricales</taxon>
        <taxon>Marasmiineae</taxon>
        <taxon>Mycenaceae</taxon>
        <taxon>Mycena</taxon>
    </lineage>
</organism>
<feature type="chain" id="PRO_5042105908" description="F-box domain-containing protein" evidence="1">
    <location>
        <begin position="26"/>
        <end position="485"/>
    </location>
</feature>
<dbReference type="Proteomes" id="UP001215598">
    <property type="component" value="Unassembled WGS sequence"/>
</dbReference>
<sequence>MYTSSSAVLVVRIFVFFFLVTSSLAAHVGGSAAISASYALSGGNNQYSTAIGSPTFFGALSSVPTNWSYQFFAGLPTELLIEVFSHACGTYHGARRAFVRTRSAIALTPHRLVSDVRCWTSHWTTGVLDIKLKCDTLYSLLYSVSSASTPRMFPSRTIAVLAPFFSRCSWLCLVLEDRTALPEVLQRLRRTRTDLLETFSLSRVTLPFAMGQVLPIVFKPRRLFAGSDFPALRHVSIVNATVGWFDLRFYAGLNDLIFICLLYPVNPTTLRLYYILDRARRLLRLCLQRIQCEDLLDLGLPPLSLPLLRVLELDLDGSVGVSCIFAVCSMPALTSLSVCLGGDEDVALLLGCAHSMGTITSLTINGTAQDTALITALYAVFPRVLSLDLSRATPAYFRALYDPTRRLPHMFMGLEELSVIDVSLVDLKLMLERRTTAPHLRRLTAHRASERDSFDALLWCLANFTEEQFTVDPDPSFNLRWFDDA</sequence>
<gene>
    <name evidence="2" type="ORF">B0H16DRAFT_1700906</name>
</gene>
<evidence type="ECO:0000313" key="3">
    <source>
        <dbReference type="Proteomes" id="UP001215598"/>
    </source>
</evidence>
<evidence type="ECO:0008006" key="4">
    <source>
        <dbReference type="Google" id="ProtNLM"/>
    </source>
</evidence>
<protein>
    <recommendedName>
        <fullName evidence="4">F-box domain-containing protein</fullName>
    </recommendedName>
</protein>
<keyword evidence="1" id="KW-0732">Signal</keyword>
<feature type="signal peptide" evidence="1">
    <location>
        <begin position="1"/>
        <end position="25"/>
    </location>
</feature>
<proteinExistence type="predicted"/>
<dbReference type="EMBL" id="JARKIB010000273">
    <property type="protein sequence ID" value="KAJ7717717.1"/>
    <property type="molecule type" value="Genomic_DNA"/>
</dbReference>
<name>A0AAD7HDP7_9AGAR</name>
<comment type="caution">
    <text evidence="2">The sequence shown here is derived from an EMBL/GenBank/DDBJ whole genome shotgun (WGS) entry which is preliminary data.</text>
</comment>
<accession>A0AAD7HDP7</accession>
<reference evidence="2" key="1">
    <citation type="submission" date="2023-03" db="EMBL/GenBank/DDBJ databases">
        <title>Massive genome expansion in bonnet fungi (Mycena s.s.) driven by repeated elements and novel gene families across ecological guilds.</title>
        <authorList>
            <consortium name="Lawrence Berkeley National Laboratory"/>
            <person name="Harder C.B."/>
            <person name="Miyauchi S."/>
            <person name="Viragh M."/>
            <person name="Kuo A."/>
            <person name="Thoen E."/>
            <person name="Andreopoulos B."/>
            <person name="Lu D."/>
            <person name="Skrede I."/>
            <person name="Drula E."/>
            <person name="Henrissat B."/>
            <person name="Morin E."/>
            <person name="Kohler A."/>
            <person name="Barry K."/>
            <person name="LaButti K."/>
            <person name="Morin E."/>
            <person name="Salamov A."/>
            <person name="Lipzen A."/>
            <person name="Mereny Z."/>
            <person name="Hegedus B."/>
            <person name="Baldrian P."/>
            <person name="Stursova M."/>
            <person name="Weitz H."/>
            <person name="Taylor A."/>
            <person name="Grigoriev I.V."/>
            <person name="Nagy L.G."/>
            <person name="Martin F."/>
            <person name="Kauserud H."/>
        </authorList>
    </citation>
    <scope>NUCLEOTIDE SEQUENCE</scope>
    <source>
        <strain evidence="2">CBHHK182m</strain>
    </source>
</reference>